<evidence type="ECO:0000313" key="3">
    <source>
        <dbReference type="EMBL" id="QNR68561.1"/>
    </source>
</evidence>
<reference evidence="3 4" key="1">
    <citation type="submission" date="2020-09" db="EMBL/GenBank/DDBJ databases">
        <title>Characterization of Paenibacillus peoriae strain ZF390 with broad-spectrum antimicrobial activity as a potential biocontrol agent.</title>
        <authorList>
            <person name="Li L."/>
            <person name="Zhao Y."/>
            <person name="Li B."/>
            <person name="Xie X."/>
        </authorList>
    </citation>
    <scope>NUCLEOTIDE SEQUENCE [LARGE SCALE GENOMIC DNA]</scope>
    <source>
        <strain evidence="3 4">ZF390</strain>
    </source>
</reference>
<dbReference type="InterPro" id="IPR001296">
    <property type="entry name" value="Glyco_trans_1"/>
</dbReference>
<feature type="domain" description="Glycosyltransferase subfamily 4-like N-terminal" evidence="2">
    <location>
        <begin position="42"/>
        <end position="168"/>
    </location>
</feature>
<gene>
    <name evidence="3" type="ORF">IAQ67_05755</name>
</gene>
<keyword evidence="3" id="KW-0808">Transferase</keyword>
<dbReference type="SUPFAM" id="SSF53756">
    <property type="entry name" value="UDP-Glycosyltransferase/glycogen phosphorylase"/>
    <property type="match status" value="1"/>
</dbReference>
<dbReference type="RefSeq" id="WP_190298793.1">
    <property type="nucleotide sequence ID" value="NZ_CP061172.1"/>
</dbReference>
<organism evidence="3 4">
    <name type="scientific">Paenibacillus peoriae</name>
    <dbReference type="NCBI Taxonomy" id="59893"/>
    <lineage>
        <taxon>Bacteria</taxon>
        <taxon>Bacillati</taxon>
        <taxon>Bacillota</taxon>
        <taxon>Bacilli</taxon>
        <taxon>Bacillales</taxon>
        <taxon>Paenibacillaceae</taxon>
        <taxon>Paenibacillus</taxon>
    </lineage>
</organism>
<dbReference type="CDD" id="cd03801">
    <property type="entry name" value="GT4_PimA-like"/>
    <property type="match status" value="1"/>
</dbReference>
<evidence type="ECO:0000259" key="1">
    <source>
        <dbReference type="Pfam" id="PF00534"/>
    </source>
</evidence>
<evidence type="ECO:0000313" key="4">
    <source>
        <dbReference type="Proteomes" id="UP000516384"/>
    </source>
</evidence>
<proteinExistence type="predicted"/>
<dbReference type="GO" id="GO:0016757">
    <property type="term" value="F:glycosyltransferase activity"/>
    <property type="evidence" value="ECO:0007669"/>
    <property type="project" value="InterPro"/>
</dbReference>
<accession>A0A7H0YBV3</accession>
<name>A0A7H0YBV3_9BACL</name>
<sequence length="382" mass="42384">MMRVAYIDHTARWSGGEVALYNILTNIGEHIDPLVILAEEGDLADRLRQRDIDVRIVPLDDSIRNRGRNAVNLGAPAAAFRLLAYGRKLAPLLREEKVVCVHTNSLKSALYGAVAAKSAKLPLIWHIRDHIGPPYLKPIVAKGIRLMSRFLPNGVIANSKSTLSALELPPDKKTLVVYSAFAKAITARDTAADLRGDDSFNVVLVGRLAEWKGQHILLEAARSFLPDQRVKFWLAGDALFGEEEYKQRLESTMREYGLANVNLLGHVDDIQGLMQRCDLLIHTSITPEPFGQVIIEGMAAGLPVIASNEGGPKETVVPHETGLLIEPGDPAKLEEAIRWMLEHPQERQQMGERGMERVKKHFVIENTVKDIVHYYKGLLAGV</sequence>
<dbReference type="Gene3D" id="3.40.50.2000">
    <property type="entry name" value="Glycogen Phosphorylase B"/>
    <property type="match status" value="2"/>
</dbReference>
<protein>
    <submittedName>
        <fullName evidence="3">Glycosyltransferase family 4 protein</fullName>
    </submittedName>
</protein>
<feature type="domain" description="Glycosyl transferase family 1" evidence="1">
    <location>
        <begin position="197"/>
        <end position="355"/>
    </location>
</feature>
<dbReference type="AlphaFoldDB" id="A0A7H0YBV3"/>
<dbReference type="InterPro" id="IPR028098">
    <property type="entry name" value="Glyco_trans_4-like_N"/>
</dbReference>
<dbReference type="Pfam" id="PF13439">
    <property type="entry name" value="Glyco_transf_4"/>
    <property type="match status" value="1"/>
</dbReference>
<dbReference type="Proteomes" id="UP000516384">
    <property type="component" value="Chromosome"/>
</dbReference>
<dbReference type="PANTHER" id="PTHR12526">
    <property type="entry name" value="GLYCOSYLTRANSFERASE"/>
    <property type="match status" value="1"/>
</dbReference>
<dbReference type="Pfam" id="PF00534">
    <property type="entry name" value="Glycos_transf_1"/>
    <property type="match status" value="1"/>
</dbReference>
<dbReference type="EMBL" id="CP061172">
    <property type="protein sequence ID" value="QNR68561.1"/>
    <property type="molecule type" value="Genomic_DNA"/>
</dbReference>
<evidence type="ECO:0000259" key="2">
    <source>
        <dbReference type="Pfam" id="PF13439"/>
    </source>
</evidence>